<dbReference type="EMBL" id="CM034387">
    <property type="protein sequence ID" value="KAJ0183965.1"/>
    <property type="molecule type" value="Genomic_DNA"/>
</dbReference>
<keyword evidence="2" id="KW-1185">Reference proteome</keyword>
<organism evidence="1 2">
    <name type="scientific">Dendrolimus kikuchii</name>
    <dbReference type="NCBI Taxonomy" id="765133"/>
    <lineage>
        <taxon>Eukaryota</taxon>
        <taxon>Metazoa</taxon>
        <taxon>Ecdysozoa</taxon>
        <taxon>Arthropoda</taxon>
        <taxon>Hexapoda</taxon>
        <taxon>Insecta</taxon>
        <taxon>Pterygota</taxon>
        <taxon>Neoptera</taxon>
        <taxon>Endopterygota</taxon>
        <taxon>Lepidoptera</taxon>
        <taxon>Glossata</taxon>
        <taxon>Ditrysia</taxon>
        <taxon>Bombycoidea</taxon>
        <taxon>Lasiocampidae</taxon>
        <taxon>Dendrolimus</taxon>
    </lineage>
</organism>
<proteinExistence type="predicted"/>
<evidence type="ECO:0000313" key="2">
    <source>
        <dbReference type="Proteomes" id="UP000824533"/>
    </source>
</evidence>
<accession>A0ACC1DJC0</accession>
<dbReference type="Proteomes" id="UP000824533">
    <property type="component" value="Linkage Group LG01"/>
</dbReference>
<protein>
    <submittedName>
        <fullName evidence="1">Uncharacterized protein</fullName>
    </submittedName>
</protein>
<sequence length="1331" mass="150334">MRFNKQELCALASQTSQNFDREGILVMRERQDGFFRRSEGSVVRWCRLRGNLLFYLKGPEPWYEPIGVIVLGHHQVKIHSQDDNGHWPFHIVWENGICYRMATFHESERTLWLKAIQLAPYETIKSQLAALKEKLNRIRPVVDIATHRLQKGIVVDMNEVPLCELALSCDNLLCDAHGRPPSPMMAIYVISPKGVCLKYGTTEIVQMCSNPTFSRTILFRVSDGLTGDALVRFVVYDVREQVSETAVPMGCTSLKLATIQEAQRLRIALVNYHNRTVGFVTINGWSLEPSYIGTSPSHSNERNCVDIPQKILCHRRSHSLPPRLGVKLKFPSYSNLIKQNLVNGYQATYRFHSGLGGDITVHEIMAEPKLCYIIPVQLLEIYIKREKELLEDLLSVGEIGHWRNKQTELVNVHMSLLKHYSHCKKSAQSVTKVCFKSSARKDDPSLEFVPVNLHVQRMWVHNDTLNKTGSHDIITVGAFTAHTHKAERTGGLIRLVQQVKDINSSKAELNSIINKIQAEYDNVVAVRRLKEELIEDMERSIMLMQAKQINDVEIVVEGIRGKVKSILSLWEPVVIEKSLSYIGWPKNNCNEAEGSKTMSTILRLTEQLSMFDTTNSDCDIFDASSSSSSKETSPTTDVPASLSSSVPNICANNCKLSKYSLPLTAKEEVKSKQSELHFDVDYFKSEMDERNSLSHFRYVLLDVSRLEDKSLSFDSNKTRHGSLRYDFKNSASFEQVSYKGLIDSLGANKRKPSEPKLEIASSSFDIDFAAREGNLTYLKGLAANLEVVTESYIKDLMNATVNRDGLSPEDQLDRIKNRVDAVNASADVIAHLLRVSHAALRLRCESPQWAREHAALMTRRDTCFSQALTTVTTGLLCWLCSVPGEVVVKLLSSGLGPLCGFEGLLSLYSTEKAMWGDMVVAIEDLQTVVFNLVKIGHSNSTTPQVSGARGSITVQLPVADQLYARFINKEHMSFTITAVFFNIGINEKASLAEALGETLPQHHSNSDNIDRIYKYYLKYSKIFPTDQMAASRASSRSKPLEEVIENLKIAVQKKSPKNIEVLHLASLATRHMNGVRFTSCKSAKDRTGMSATLEQCTVLVAEYHLAEHEAKKALDIMRSEGCRRENALKNIGTRKYAFTKKQVMALPGTYRPPPGTFGASQTAGFSIGVDIFLFIIMSILALDKWARFFRIIMQNGGPFKSLYKLWRFDTLKEGKLVGCDELGNKYYENKNYMIGRSRWVEYHISYKWDYDASQVPAEWFGWLHYKTDRLPSEDCAKYCLYACYLSHCWLQPPQENMSGTDQAYYPYSTTRPSIHVWDGSSISKRPCSALP</sequence>
<gene>
    <name evidence="1" type="ORF">K1T71_000388</name>
</gene>
<name>A0ACC1DJC0_9NEOP</name>
<evidence type="ECO:0000313" key="1">
    <source>
        <dbReference type="EMBL" id="KAJ0183965.1"/>
    </source>
</evidence>
<reference evidence="1 2" key="1">
    <citation type="journal article" date="2021" name="Front. Genet.">
        <title>Chromosome-Level Genome Assembly Reveals Significant Gene Expansion in the Toll and IMD Signaling Pathways of Dendrolimus kikuchii.</title>
        <authorList>
            <person name="Zhou J."/>
            <person name="Wu P."/>
            <person name="Xiong Z."/>
            <person name="Liu N."/>
            <person name="Zhao N."/>
            <person name="Ji M."/>
            <person name="Qiu Y."/>
            <person name="Yang B."/>
        </authorList>
    </citation>
    <scope>NUCLEOTIDE SEQUENCE [LARGE SCALE GENOMIC DNA]</scope>
    <source>
        <strain evidence="1">Ann1</strain>
    </source>
</reference>
<comment type="caution">
    <text evidence="1">The sequence shown here is derived from an EMBL/GenBank/DDBJ whole genome shotgun (WGS) entry which is preliminary data.</text>
</comment>